<dbReference type="EMBL" id="ACDP02000026">
    <property type="protein sequence ID" value="EEO27339.1"/>
    <property type="molecule type" value="Genomic_DNA"/>
</dbReference>
<dbReference type="GO" id="GO:0005524">
    <property type="term" value="F:ATP binding"/>
    <property type="evidence" value="ECO:0007669"/>
    <property type="project" value="UniProtKB-UniRule"/>
</dbReference>
<dbReference type="Proteomes" id="UP000003973">
    <property type="component" value="Unassembled WGS sequence"/>
</dbReference>
<dbReference type="GO" id="GO:0046872">
    <property type="term" value="F:metal ion binding"/>
    <property type="evidence" value="ECO:0007669"/>
    <property type="project" value="InterPro"/>
</dbReference>
<gene>
    <name evidence="7" type="ORF">OFAG_00492</name>
</gene>
<comment type="caution">
    <text evidence="7">The sequence shown here is derived from an EMBL/GenBank/DDBJ whole genome shotgun (WGS) entry which is preliminary data.</text>
</comment>
<sequence>MKNTERWVLCVGSSFSAVPIYFILKKYGFKVAVCGNEKNDPCHQYADKSFFIDYSDEDELLKLVQEEKFEYIVPTCNDSAYVSSAKVAHIAGYPGFDNPENVSILHTKNEFRAFTEKFNIDAPKSVRLNLKFPRDNIGLDYPLIVKPVNVSGGRGVSKVENEKDLTSSLETAASFSDTDTIVIEEFKEGTLHSHSAFVKDGKLFTDFFVDEFCTVYPWQVNCSNYPSNISESTRNLVRKNIEKLVETLEIVDGLLHIQFILDKNGKDVWLVECMRRAPGDLYGKLIERATGFDYFDAYVRPFIGKELNQPYSKKKEKFYGRHTISVSKPVVYFSFVNNLPAKNLETVMLKNSGMMLGVAPFDKLAIVFSEFDEGSSLFQTTPHMDKFITINTME</sequence>
<evidence type="ECO:0000313" key="7">
    <source>
        <dbReference type="EMBL" id="EEO27339.1"/>
    </source>
</evidence>
<dbReference type="GO" id="GO:0016874">
    <property type="term" value="F:ligase activity"/>
    <property type="evidence" value="ECO:0007669"/>
    <property type="project" value="UniProtKB-KW"/>
</dbReference>
<evidence type="ECO:0000313" key="8">
    <source>
        <dbReference type="Proteomes" id="UP000003973"/>
    </source>
</evidence>
<dbReference type="eggNOG" id="COG0027">
    <property type="taxonomic scope" value="Bacteria"/>
</dbReference>
<accession>C3X2A3</accession>
<keyword evidence="5" id="KW-1133">Transmembrane helix</keyword>
<keyword evidence="5" id="KW-0812">Transmembrane</keyword>
<dbReference type="RefSeq" id="WP_005876260.1">
    <property type="nucleotide sequence ID" value="NZ_CABMNL010000001.1"/>
</dbReference>
<dbReference type="Pfam" id="PF13535">
    <property type="entry name" value="ATP-grasp_4"/>
    <property type="match status" value="1"/>
</dbReference>
<keyword evidence="3 4" id="KW-0067">ATP-binding</keyword>
<keyword evidence="8" id="KW-1185">Reference proteome</keyword>
<dbReference type="SUPFAM" id="SSF56059">
    <property type="entry name" value="Glutathione synthetase ATP-binding domain-like"/>
    <property type="match status" value="1"/>
</dbReference>
<dbReference type="InterPro" id="IPR011761">
    <property type="entry name" value="ATP-grasp"/>
</dbReference>
<dbReference type="AlphaFoldDB" id="C3X2A3"/>
<keyword evidence="1" id="KW-0436">Ligase</keyword>
<dbReference type="InterPro" id="IPR052032">
    <property type="entry name" value="ATP-dep_AA_Ligase"/>
</dbReference>
<keyword evidence="2 4" id="KW-0547">Nucleotide-binding</keyword>
<proteinExistence type="predicted"/>
<dbReference type="InterPro" id="IPR013815">
    <property type="entry name" value="ATP_grasp_subdomain_1"/>
</dbReference>
<feature type="domain" description="ATP-grasp" evidence="6">
    <location>
        <begin position="112"/>
        <end position="303"/>
    </location>
</feature>
<evidence type="ECO:0000256" key="2">
    <source>
        <dbReference type="ARBA" id="ARBA00022741"/>
    </source>
</evidence>
<reference evidence="7" key="1">
    <citation type="submission" date="2011-10" db="EMBL/GenBank/DDBJ databases">
        <title>The Genome Sequence of Oxalobacter formigenes HOxBLS.</title>
        <authorList>
            <consortium name="The Broad Institute Genome Sequencing Platform"/>
            <person name="Earl A."/>
            <person name="Ward D."/>
            <person name="Feldgarden M."/>
            <person name="Gevers D."/>
            <person name="Allison M.J."/>
            <person name="Humphrey S."/>
            <person name="Young S.K."/>
            <person name="Zeng Q."/>
            <person name="Gargeya S."/>
            <person name="Fitzgerald M."/>
            <person name="Haas B."/>
            <person name="Abouelleil A."/>
            <person name="Alvarado L."/>
            <person name="Arachchi H.M."/>
            <person name="Berlin A."/>
            <person name="Brown A."/>
            <person name="Chapman S.B."/>
            <person name="Chen Z."/>
            <person name="Dunbar C."/>
            <person name="Freedman E."/>
            <person name="Gearin G."/>
            <person name="Goldberg J."/>
            <person name="Griggs A."/>
            <person name="Gujja S."/>
            <person name="Heiman D."/>
            <person name="Howarth C."/>
            <person name="Larson L."/>
            <person name="Lui A."/>
            <person name="MacDonald P.J.P."/>
            <person name="Montmayeur A."/>
            <person name="Murphy C."/>
            <person name="Neiman D."/>
            <person name="Pearson M."/>
            <person name="Priest M."/>
            <person name="Roberts A."/>
            <person name="Saif S."/>
            <person name="Shea T."/>
            <person name="Shenoy N."/>
            <person name="Sisk P."/>
            <person name="Stolte C."/>
            <person name="Sykes S."/>
            <person name="Wortman J."/>
            <person name="Nusbaum C."/>
            <person name="Birren B."/>
        </authorList>
    </citation>
    <scope>NUCLEOTIDE SEQUENCE [LARGE SCALE GENOMIC DNA]</scope>
    <source>
        <strain evidence="7">HOxBLS</strain>
    </source>
</reference>
<evidence type="ECO:0000256" key="4">
    <source>
        <dbReference type="PROSITE-ProRule" id="PRU00409"/>
    </source>
</evidence>
<dbReference type="PANTHER" id="PTHR43585">
    <property type="entry name" value="FUMIPYRROLE BIOSYNTHESIS PROTEIN C"/>
    <property type="match status" value="1"/>
</dbReference>
<dbReference type="HOGENOM" id="CLU_029016_5_1_4"/>
<dbReference type="Gene3D" id="3.30.470.20">
    <property type="entry name" value="ATP-grasp fold, B domain"/>
    <property type="match status" value="1"/>
</dbReference>
<dbReference type="Gene3D" id="3.30.1490.20">
    <property type="entry name" value="ATP-grasp fold, A domain"/>
    <property type="match status" value="1"/>
</dbReference>
<dbReference type="Gene3D" id="3.40.50.20">
    <property type="match status" value="1"/>
</dbReference>
<keyword evidence="5" id="KW-0472">Membrane</keyword>
<evidence type="ECO:0000259" key="6">
    <source>
        <dbReference type="PROSITE" id="PS50975"/>
    </source>
</evidence>
<dbReference type="PROSITE" id="PS50975">
    <property type="entry name" value="ATP_GRASP"/>
    <property type="match status" value="1"/>
</dbReference>
<organism evidence="7 8">
    <name type="scientific">Oxalobacter paraformigenes</name>
    <dbReference type="NCBI Taxonomy" id="556268"/>
    <lineage>
        <taxon>Bacteria</taxon>
        <taxon>Pseudomonadati</taxon>
        <taxon>Pseudomonadota</taxon>
        <taxon>Betaproteobacteria</taxon>
        <taxon>Burkholderiales</taxon>
        <taxon>Oxalobacteraceae</taxon>
        <taxon>Oxalobacter</taxon>
    </lineage>
</organism>
<name>C3X2A3_9BURK</name>
<dbReference type="InterPro" id="IPR016185">
    <property type="entry name" value="PreATP-grasp_dom_sf"/>
</dbReference>
<dbReference type="PANTHER" id="PTHR43585:SF2">
    <property type="entry name" value="ATP-GRASP ENZYME FSQD"/>
    <property type="match status" value="1"/>
</dbReference>
<feature type="transmembrane region" description="Helical" evidence="5">
    <location>
        <begin position="7"/>
        <end position="24"/>
    </location>
</feature>
<protein>
    <recommendedName>
        <fullName evidence="6">ATP-grasp domain-containing protein</fullName>
    </recommendedName>
</protein>
<evidence type="ECO:0000256" key="5">
    <source>
        <dbReference type="SAM" id="Phobius"/>
    </source>
</evidence>
<dbReference type="SUPFAM" id="SSF52440">
    <property type="entry name" value="PreATP-grasp domain"/>
    <property type="match status" value="1"/>
</dbReference>
<evidence type="ECO:0000256" key="3">
    <source>
        <dbReference type="ARBA" id="ARBA00022840"/>
    </source>
</evidence>
<evidence type="ECO:0000256" key="1">
    <source>
        <dbReference type="ARBA" id="ARBA00022598"/>
    </source>
</evidence>